<proteinExistence type="predicted"/>
<dbReference type="Pfam" id="PF09349">
    <property type="entry name" value="OHCU_decarbox"/>
    <property type="match status" value="1"/>
</dbReference>
<evidence type="ECO:0000256" key="2">
    <source>
        <dbReference type="ARBA" id="ARBA00004754"/>
    </source>
</evidence>
<dbReference type="Proteomes" id="UP000198575">
    <property type="component" value="Unassembled WGS sequence"/>
</dbReference>
<dbReference type="STRING" id="578942.SAMN05216289_13926"/>
<keyword evidence="9" id="KW-1185">Reference proteome</keyword>
<name>A0A1I5AKY9_9GAMM</name>
<evidence type="ECO:0000256" key="6">
    <source>
        <dbReference type="ARBA" id="ARBA00023239"/>
    </source>
</evidence>
<dbReference type="OrthoDB" id="9800909at2"/>
<dbReference type="InterPro" id="IPR018020">
    <property type="entry name" value="OHCU_decarboxylase"/>
</dbReference>
<keyword evidence="5" id="KW-0210">Decarboxylase</keyword>
<evidence type="ECO:0000256" key="3">
    <source>
        <dbReference type="ARBA" id="ARBA00012257"/>
    </source>
</evidence>
<reference evidence="8 9" key="1">
    <citation type="submission" date="2016-10" db="EMBL/GenBank/DDBJ databases">
        <authorList>
            <person name="de Groot N.N."/>
        </authorList>
    </citation>
    <scope>NUCLEOTIDE SEQUENCE [LARGE SCALE GENOMIC DNA]</scope>
    <source>
        <strain evidence="8 9">CGMCC 1.7659</strain>
    </source>
</reference>
<dbReference type="AlphaFoldDB" id="A0A1I5AKY9"/>
<protein>
    <recommendedName>
        <fullName evidence="3">2-oxo-4-hydroxy-4-carboxy-5-ureidoimidazoline decarboxylase</fullName>
        <ecNumber evidence="3">4.1.1.97</ecNumber>
    </recommendedName>
</protein>
<feature type="domain" description="Oxo-4-hydroxy-4-carboxy-5-ureidoimidazoline decarboxylase" evidence="7">
    <location>
        <begin position="8"/>
        <end position="164"/>
    </location>
</feature>
<dbReference type="EMBL" id="FOVF01000039">
    <property type="protein sequence ID" value="SFN63097.1"/>
    <property type="molecule type" value="Genomic_DNA"/>
</dbReference>
<dbReference type="GO" id="GO:0000255">
    <property type="term" value="P:allantoin metabolic process"/>
    <property type="evidence" value="ECO:0007669"/>
    <property type="project" value="InterPro"/>
</dbReference>
<dbReference type="GO" id="GO:0019628">
    <property type="term" value="P:urate catabolic process"/>
    <property type="evidence" value="ECO:0007669"/>
    <property type="project" value="UniProtKB-UniPathway"/>
</dbReference>
<dbReference type="SUPFAM" id="SSF158694">
    <property type="entry name" value="UraD-Like"/>
    <property type="match status" value="1"/>
</dbReference>
<evidence type="ECO:0000259" key="7">
    <source>
        <dbReference type="Pfam" id="PF09349"/>
    </source>
</evidence>
<evidence type="ECO:0000313" key="9">
    <source>
        <dbReference type="Proteomes" id="UP000198575"/>
    </source>
</evidence>
<evidence type="ECO:0000256" key="5">
    <source>
        <dbReference type="ARBA" id="ARBA00022793"/>
    </source>
</evidence>
<dbReference type="NCBIfam" id="TIGR03164">
    <property type="entry name" value="UHCUDC"/>
    <property type="match status" value="1"/>
</dbReference>
<evidence type="ECO:0000313" key="8">
    <source>
        <dbReference type="EMBL" id="SFN63097.1"/>
    </source>
</evidence>
<keyword evidence="6" id="KW-0456">Lyase</keyword>
<dbReference type="Gene3D" id="1.10.3330.10">
    <property type="entry name" value="Oxo-4-hydroxy-4-carboxy-5-ureidoimidazoline decarboxylase"/>
    <property type="match status" value="1"/>
</dbReference>
<dbReference type="PANTHER" id="PTHR43466">
    <property type="entry name" value="2-OXO-4-HYDROXY-4-CARBOXY-5-UREIDOIMIDAZOLINE DECARBOXYLASE-RELATED"/>
    <property type="match status" value="1"/>
</dbReference>
<evidence type="ECO:0000256" key="1">
    <source>
        <dbReference type="ARBA" id="ARBA00001163"/>
    </source>
</evidence>
<gene>
    <name evidence="8" type="ORF">SAMN05216289_13926</name>
</gene>
<evidence type="ECO:0000256" key="4">
    <source>
        <dbReference type="ARBA" id="ARBA00022631"/>
    </source>
</evidence>
<accession>A0A1I5AKY9</accession>
<dbReference type="GO" id="GO:0006144">
    <property type="term" value="P:purine nucleobase metabolic process"/>
    <property type="evidence" value="ECO:0007669"/>
    <property type="project" value="UniProtKB-KW"/>
</dbReference>
<organism evidence="8 9">
    <name type="scientific">Dokdonella immobilis</name>
    <dbReference type="NCBI Taxonomy" id="578942"/>
    <lineage>
        <taxon>Bacteria</taxon>
        <taxon>Pseudomonadati</taxon>
        <taxon>Pseudomonadota</taxon>
        <taxon>Gammaproteobacteria</taxon>
        <taxon>Lysobacterales</taxon>
        <taxon>Rhodanobacteraceae</taxon>
        <taxon>Dokdonella</taxon>
    </lineage>
</organism>
<dbReference type="InterPro" id="IPR017580">
    <property type="entry name" value="OHCU_decarboxylase-1"/>
</dbReference>
<dbReference type="UniPathway" id="UPA00394">
    <property type="reaction ID" value="UER00652"/>
</dbReference>
<dbReference type="PANTHER" id="PTHR43466:SF1">
    <property type="entry name" value="2-OXO-4-HYDROXY-4-CARBOXY-5-UREIDOIMIDAZOLINE DECARBOXYLASE-RELATED"/>
    <property type="match status" value="1"/>
</dbReference>
<sequence length="174" mass="19386">MITLDALNRLSQDEFREALVGIFEHSPWVPERTWHARPFADLAQLHGCLCDTVAAADQSEQQALIDAHPQLAGKAALRGEVTDASRREQSGAGLDQCSAEEFARINALNDAYRAKFGFPFIVAVRGHSRASIITALEVRLARTREEEFAEALFQIGRIALFRLAERVDVADNRR</sequence>
<keyword evidence="4" id="KW-0659">Purine metabolism</keyword>
<comment type="pathway">
    <text evidence="2">Purine metabolism; urate degradation; (S)-allantoin from urate: step 3/3.</text>
</comment>
<comment type="catalytic activity">
    <reaction evidence="1">
        <text>5-hydroxy-2-oxo-4-ureido-2,5-dihydro-1H-imidazole-5-carboxylate + H(+) = (S)-allantoin + CO2</text>
        <dbReference type="Rhea" id="RHEA:26301"/>
        <dbReference type="ChEBI" id="CHEBI:15378"/>
        <dbReference type="ChEBI" id="CHEBI:15678"/>
        <dbReference type="ChEBI" id="CHEBI:16526"/>
        <dbReference type="ChEBI" id="CHEBI:58639"/>
        <dbReference type="EC" id="4.1.1.97"/>
    </reaction>
</comment>
<dbReference type="GO" id="GO:0051997">
    <property type="term" value="F:2-oxo-4-hydroxy-4-carboxy-5-ureidoimidazoline decarboxylase activity"/>
    <property type="evidence" value="ECO:0007669"/>
    <property type="project" value="UniProtKB-EC"/>
</dbReference>
<dbReference type="InterPro" id="IPR036778">
    <property type="entry name" value="OHCU_decarboxylase_sf"/>
</dbReference>
<dbReference type="EC" id="4.1.1.97" evidence="3"/>